<protein>
    <submittedName>
        <fullName evidence="1">Uncharacterized protein</fullName>
    </submittedName>
</protein>
<reference evidence="1" key="1">
    <citation type="submission" date="2022-01" db="EMBL/GenBank/DDBJ databases">
        <title>Genome Sequence Resource for Two Populations of Ditylenchus destructor, the Migratory Endoparasitic Phytonematode.</title>
        <authorList>
            <person name="Zhang H."/>
            <person name="Lin R."/>
            <person name="Xie B."/>
        </authorList>
    </citation>
    <scope>NUCLEOTIDE SEQUENCE</scope>
    <source>
        <strain evidence="1">BazhouSP</strain>
    </source>
</reference>
<organism evidence="1 2">
    <name type="scientific">Ditylenchus destructor</name>
    <dbReference type="NCBI Taxonomy" id="166010"/>
    <lineage>
        <taxon>Eukaryota</taxon>
        <taxon>Metazoa</taxon>
        <taxon>Ecdysozoa</taxon>
        <taxon>Nematoda</taxon>
        <taxon>Chromadorea</taxon>
        <taxon>Rhabditida</taxon>
        <taxon>Tylenchina</taxon>
        <taxon>Tylenchomorpha</taxon>
        <taxon>Sphaerularioidea</taxon>
        <taxon>Anguinidae</taxon>
        <taxon>Anguininae</taxon>
        <taxon>Ditylenchus</taxon>
    </lineage>
</organism>
<proteinExistence type="predicted"/>
<accession>A0AAD4MJ32</accession>
<keyword evidence="2" id="KW-1185">Reference proteome</keyword>
<comment type="caution">
    <text evidence="1">The sequence shown here is derived from an EMBL/GenBank/DDBJ whole genome shotgun (WGS) entry which is preliminary data.</text>
</comment>
<dbReference type="EMBL" id="JAKKPZ010000292">
    <property type="protein sequence ID" value="KAI1697028.1"/>
    <property type="molecule type" value="Genomic_DNA"/>
</dbReference>
<dbReference type="Proteomes" id="UP001201812">
    <property type="component" value="Unassembled WGS sequence"/>
</dbReference>
<name>A0AAD4MJ32_9BILA</name>
<evidence type="ECO:0000313" key="1">
    <source>
        <dbReference type="EMBL" id="KAI1697028.1"/>
    </source>
</evidence>
<sequence>MGSAPRMGCKENFASTTVVYSQSSFVSQTHRKQRTPVPGQTHRNSEHMCEPLAVLVLRRSYLFEIGRLYF</sequence>
<evidence type="ECO:0000313" key="2">
    <source>
        <dbReference type="Proteomes" id="UP001201812"/>
    </source>
</evidence>
<dbReference type="AlphaFoldDB" id="A0AAD4MJ32"/>
<gene>
    <name evidence="1" type="ORF">DdX_18737</name>
</gene>